<dbReference type="RefSeq" id="WP_268076638.1">
    <property type="nucleotide sequence ID" value="NZ_CP109966.1"/>
</dbReference>
<reference evidence="1" key="1">
    <citation type="submission" date="2022-10" db="EMBL/GenBank/DDBJ databases">
        <title>Catenovulum adriacola sp. nov. isolated in the Harbour of Susak.</title>
        <authorList>
            <person name="Schoch T."/>
            <person name="Reich S.J."/>
            <person name="Stoeferle S."/>
            <person name="Flaiz M."/>
            <person name="Kazda M."/>
            <person name="Riedel C.U."/>
            <person name="Duerre P."/>
        </authorList>
    </citation>
    <scope>NUCLEOTIDE SEQUENCE</scope>
    <source>
        <strain evidence="1">TS8</strain>
        <plasmid evidence="1">pCadTS8_1</plasmid>
    </source>
</reference>
<sequence length="502" mass="57433">MQNQQPLKLLKKIVILGGGTAGWMTAAALSRTLKSDFYQVVLVESAQIGTVGVGEATIPHIREFNTMLGINEVEFMRATDATFKLAIRFKGWGADNADYFHPFSDYATELQNIQVQHLLLATQKQQKIELDKYSIASMAAKSFRFCLPEQQPPGLLNNYSYAYHLNATKYATFLRSYSEKNGVKHIEGNLKSVELAIDSSIKALQLEDGRQVTGDFFIDCSGFNALLLGKTLQVEYKDWSEWLKCDRAIAMPSKITENMPPYTQSTAHSCGWMWSIPLQNRTGNGIVYSSKHLTDNKAADLLCQHLQIPKVSEFKTIKFKAGMRKQCWQKNCVAIGLSSGFLEPLESTSIYLIQVAIMRLLELLPSKNDFMYAQQEFNRLLKREYIRVRDFIILHYWLNERNEPFWQSCRKMQLPTSLEEIIQTYQQTGEIFETDYGLFQRPSWLAVTFGQGLVPQQYDARARHIPLEEIETFLNRYTKAQDRSIASMSSHSDYLAKILGKH</sequence>
<dbReference type="InterPro" id="IPR036188">
    <property type="entry name" value="FAD/NAD-bd_sf"/>
</dbReference>
<keyword evidence="2" id="KW-1185">Reference proteome</keyword>
<dbReference type="EMBL" id="CP109966">
    <property type="protein sequence ID" value="WAJ71918.1"/>
    <property type="molecule type" value="Genomic_DNA"/>
</dbReference>
<dbReference type="InterPro" id="IPR006905">
    <property type="entry name" value="Flavin_halogenase"/>
</dbReference>
<organism evidence="1 2">
    <name type="scientific">Catenovulum adriaticum</name>
    <dbReference type="NCBI Taxonomy" id="2984846"/>
    <lineage>
        <taxon>Bacteria</taxon>
        <taxon>Pseudomonadati</taxon>
        <taxon>Pseudomonadota</taxon>
        <taxon>Gammaproteobacteria</taxon>
        <taxon>Alteromonadales</taxon>
        <taxon>Alteromonadaceae</taxon>
        <taxon>Catenovulum</taxon>
    </lineage>
</organism>
<geneLocation type="plasmid" evidence="1 2">
    <name>pCadTS8_1</name>
</geneLocation>
<evidence type="ECO:0000313" key="1">
    <source>
        <dbReference type="EMBL" id="WAJ71918.1"/>
    </source>
</evidence>
<protein>
    <submittedName>
        <fullName evidence="1">Tryptophan 7-halogenase</fullName>
    </submittedName>
</protein>
<dbReference type="Gene3D" id="3.50.50.60">
    <property type="entry name" value="FAD/NAD(P)-binding domain"/>
    <property type="match status" value="1"/>
</dbReference>
<dbReference type="PIRSF" id="PIRSF011396">
    <property type="entry name" value="Trp_halogenase"/>
    <property type="match status" value="1"/>
</dbReference>
<dbReference type="InterPro" id="IPR050816">
    <property type="entry name" value="Flavin-dep_Halogenase_NPB"/>
</dbReference>
<proteinExistence type="predicted"/>
<keyword evidence="1" id="KW-0614">Plasmid</keyword>
<evidence type="ECO:0000313" key="2">
    <source>
        <dbReference type="Proteomes" id="UP001163726"/>
    </source>
</evidence>
<dbReference type="Pfam" id="PF04820">
    <property type="entry name" value="Trp_halogenase"/>
    <property type="match status" value="1"/>
</dbReference>
<dbReference type="PANTHER" id="PTHR43747:SF4">
    <property type="entry name" value="FLAVIN-DEPENDENT TRYPTOPHAN HALOGENASE"/>
    <property type="match status" value="1"/>
</dbReference>
<dbReference type="SUPFAM" id="SSF51905">
    <property type="entry name" value="FAD/NAD(P)-binding domain"/>
    <property type="match status" value="1"/>
</dbReference>
<dbReference type="Proteomes" id="UP001163726">
    <property type="component" value="Plasmid pCadTS8_1"/>
</dbReference>
<gene>
    <name evidence="1" type="ORF">OLW01_14415</name>
</gene>
<accession>A0ABY7ARM8</accession>
<dbReference type="InterPro" id="IPR033856">
    <property type="entry name" value="Trp_halogen"/>
</dbReference>
<dbReference type="PANTHER" id="PTHR43747">
    <property type="entry name" value="FAD-BINDING PROTEIN"/>
    <property type="match status" value="1"/>
</dbReference>
<name>A0ABY7ARM8_9ALTE</name>